<accession>A0A8K1ZW53</accession>
<dbReference type="Proteomes" id="UP000607397">
    <property type="component" value="Unassembled WGS sequence"/>
</dbReference>
<organism evidence="2 3">
    <name type="scientific">Petrachloros mirabilis ULC683</name>
    <dbReference type="NCBI Taxonomy" id="2781853"/>
    <lineage>
        <taxon>Bacteria</taxon>
        <taxon>Bacillati</taxon>
        <taxon>Cyanobacteriota</taxon>
        <taxon>Cyanophyceae</taxon>
        <taxon>Synechococcales</taxon>
        <taxon>Petrachlorosaceae</taxon>
        <taxon>Petrachloros</taxon>
        <taxon>Petrachloros mirabilis</taxon>
    </lineage>
</organism>
<comment type="caution">
    <text evidence="2">The sequence shown here is derived from an EMBL/GenBank/DDBJ whole genome shotgun (WGS) entry which is preliminary data.</text>
</comment>
<dbReference type="Gene3D" id="3.90.20.10">
    <property type="match status" value="1"/>
</dbReference>
<proteinExistence type="predicted"/>
<protein>
    <submittedName>
        <fullName evidence="2">Uncharacterized protein</fullName>
    </submittedName>
</protein>
<keyword evidence="1" id="KW-1133">Transmembrane helix</keyword>
<dbReference type="AlphaFoldDB" id="A0A8K1ZW53"/>
<evidence type="ECO:0000256" key="1">
    <source>
        <dbReference type="SAM" id="Phobius"/>
    </source>
</evidence>
<dbReference type="RefSeq" id="WP_161823457.1">
    <property type="nucleotide sequence ID" value="NZ_WVIC01000001.1"/>
</dbReference>
<reference evidence="2" key="1">
    <citation type="submission" date="2019-12" db="EMBL/GenBank/DDBJ databases">
        <title>High-Quality draft genome sequences of three cyanobacteria isolated from the limestone walls of the Old Cathedral of Coimbra.</title>
        <authorList>
            <person name="Tiago I."/>
            <person name="Soares F."/>
            <person name="Portugal A."/>
        </authorList>
    </citation>
    <scope>NUCLEOTIDE SEQUENCE [LARGE SCALE GENOMIC DNA]</scope>
    <source>
        <strain evidence="2">C</strain>
    </source>
</reference>
<feature type="transmembrane region" description="Helical" evidence="1">
    <location>
        <begin position="76"/>
        <end position="96"/>
    </location>
</feature>
<name>A0A8K1ZW53_9CYAN</name>
<keyword evidence="1" id="KW-0812">Transmembrane</keyword>
<sequence length="100" mass="11399">MTPTAPDRLDRIEAAVEQIVTKLDSIADDVTEIKITQARFEARTDERFNAMDQRFDSLEKQFNILENRVSAQDSRLWTFVSALILALVGLLAKLAFFPKL</sequence>
<evidence type="ECO:0000313" key="3">
    <source>
        <dbReference type="Proteomes" id="UP000607397"/>
    </source>
</evidence>
<keyword evidence="1" id="KW-0472">Membrane</keyword>
<gene>
    <name evidence="2" type="ORF">GS597_00285</name>
</gene>
<evidence type="ECO:0000313" key="2">
    <source>
        <dbReference type="EMBL" id="NCJ04982.1"/>
    </source>
</evidence>
<dbReference type="EMBL" id="WVIC01000001">
    <property type="protein sequence ID" value="NCJ04982.1"/>
    <property type="molecule type" value="Genomic_DNA"/>
</dbReference>
<keyword evidence="3" id="KW-1185">Reference proteome</keyword>